<evidence type="ECO:0000313" key="2">
    <source>
        <dbReference type="EMBL" id="KAK8541703.1"/>
    </source>
</evidence>
<evidence type="ECO:0000313" key="3">
    <source>
        <dbReference type="Proteomes" id="UP001472677"/>
    </source>
</evidence>
<dbReference type="Proteomes" id="UP001472677">
    <property type="component" value="Unassembled WGS sequence"/>
</dbReference>
<comment type="caution">
    <text evidence="2">The sequence shown here is derived from an EMBL/GenBank/DDBJ whole genome shotgun (WGS) entry which is preliminary data.</text>
</comment>
<feature type="signal peptide" evidence="1">
    <location>
        <begin position="1"/>
        <end position="30"/>
    </location>
</feature>
<evidence type="ECO:0000256" key="1">
    <source>
        <dbReference type="SAM" id="SignalP"/>
    </source>
</evidence>
<proteinExistence type="predicted"/>
<dbReference type="EMBL" id="JBBPBM010000024">
    <property type="protein sequence ID" value="KAK8541703.1"/>
    <property type="molecule type" value="Genomic_DNA"/>
</dbReference>
<keyword evidence="1" id="KW-0732">Signal</keyword>
<keyword evidence="3" id="KW-1185">Reference proteome</keyword>
<accession>A0ABR2DJU6</accession>
<sequence length="127" mass="14216">MENSRRKGLSLEILLTTFMILLNITIPSESKSVSELKHYFRGLNNVTTIADDTEFEFLYSSNIERMLAEESESFVTPGALIAEEAAVSNCGRGEPYHTCLPPPNLEPEPKPKHDTCAKYKRGCKLPP</sequence>
<name>A0ABR2DJU6_9ROSI</name>
<protein>
    <submittedName>
        <fullName evidence="2">Uncharacterized protein</fullName>
    </submittedName>
</protein>
<organism evidence="2 3">
    <name type="scientific">Hibiscus sabdariffa</name>
    <name type="common">roselle</name>
    <dbReference type="NCBI Taxonomy" id="183260"/>
    <lineage>
        <taxon>Eukaryota</taxon>
        <taxon>Viridiplantae</taxon>
        <taxon>Streptophyta</taxon>
        <taxon>Embryophyta</taxon>
        <taxon>Tracheophyta</taxon>
        <taxon>Spermatophyta</taxon>
        <taxon>Magnoliopsida</taxon>
        <taxon>eudicotyledons</taxon>
        <taxon>Gunneridae</taxon>
        <taxon>Pentapetalae</taxon>
        <taxon>rosids</taxon>
        <taxon>malvids</taxon>
        <taxon>Malvales</taxon>
        <taxon>Malvaceae</taxon>
        <taxon>Malvoideae</taxon>
        <taxon>Hibiscus</taxon>
    </lineage>
</organism>
<reference evidence="2 3" key="1">
    <citation type="journal article" date="2024" name="G3 (Bethesda)">
        <title>Genome assembly of Hibiscus sabdariffa L. provides insights into metabolisms of medicinal natural products.</title>
        <authorList>
            <person name="Kim T."/>
        </authorList>
    </citation>
    <scope>NUCLEOTIDE SEQUENCE [LARGE SCALE GENOMIC DNA]</scope>
    <source>
        <strain evidence="2">TK-2024</strain>
        <tissue evidence="2">Old leaves</tissue>
    </source>
</reference>
<gene>
    <name evidence="2" type="ORF">V6N12_014330</name>
</gene>
<feature type="chain" id="PRO_5046066984" evidence="1">
    <location>
        <begin position="31"/>
        <end position="127"/>
    </location>
</feature>